<keyword evidence="6 13" id="KW-0745">Spermidine biosynthesis</keyword>
<dbReference type="GO" id="GO:0008295">
    <property type="term" value="P:spermidine biosynthetic process"/>
    <property type="evidence" value="ECO:0007669"/>
    <property type="project" value="UniProtKB-KW"/>
</dbReference>
<dbReference type="InterPro" id="IPR048283">
    <property type="entry name" value="AdoMetDC-like"/>
</dbReference>
<feature type="chain" id="PRO_5013990504" description="S-adenosylmethionine decarboxylase beta chain" evidence="18">
    <location>
        <begin position="1"/>
        <end position="80"/>
    </location>
</feature>
<keyword evidence="3 13" id="KW-0949">S-adenosyl-L-methionine</keyword>
<evidence type="ECO:0000256" key="16">
    <source>
        <dbReference type="PIRSR" id="PIRSR001355-3"/>
    </source>
</evidence>
<sequence length="348" mass="39395">MDQHATTGGEEIADSTDCGHFFEGTEKLLEIWFARNNGGGNPGDLRSISREEWVTLLKLVHCEIISSKQDADMIAYLLSESSLFVSKRRIILKTCGRTTLLAALTPLLSLVKQKCGMQVMDIFYSRKNYMRPELQHELHQSFDDEVKVLDKLFDNGAAYALGRLNRDTWYLYTIETSGINEPDQTLELLMQDLDSTRMSAFTKAVCKDGLEATKKSGIDQIIPGAIIDDFLFEPCGYSMNAILPNGAYFTIHITPEPEFSYVSFETNVEMSTYEELILRVLDIFQPKKFLMTLFANPGSSANDFYSDIHNIGQIKGFSRHDHQLCVLKSYNLTCSVYKRSQQIEAPPI</sequence>
<dbReference type="FunCoup" id="R7VF94">
    <property type="interactions" value="670"/>
</dbReference>
<name>R7VF94_CAPTE</name>
<dbReference type="NCBIfam" id="TIGR00535">
    <property type="entry name" value="SAM_DCase"/>
    <property type="match status" value="1"/>
</dbReference>
<organism evidence="19">
    <name type="scientific">Capitella teleta</name>
    <name type="common">Polychaete worm</name>
    <dbReference type="NCBI Taxonomy" id="283909"/>
    <lineage>
        <taxon>Eukaryota</taxon>
        <taxon>Metazoa</taxon>
        <taxon>Spiralia</taxon>
        <taxon>Lophotrochozoa</taxon>
        <taxon>Annelida</taxon>
        <taxon>Polychaeta</taxon>
        <taxon>Sedentaria</taxon>
        <taxon>Scolecida</taxon>
        <taxon>Capitellidae</taxon>
        <taxon>Capitella</taxon>
    </lineage>
</organism>
<dbReference type="OrthoDB" id="1068353at2759"/>
<keyword evidence="9 13" id="KW-0456">Lyase</keyword>
<keyword evidence="5 17" id="KW-0068">Autocatalytic cleavage</keyword>
<keyword evidence="7 13" id="KW-0620">Polyamine biosynthesis</keyword>
<feature type="binding site" evidence="15">
    <location>
        <position position="22"/>
    </location>
    <ligand>
        <name>substrate</name>
    </ligand>
</feature>
<dbReference type="Gene3D" id="3.60.90.10">
    <property type="entry name" value="S-adenosylmethionine decarboxylase"/>
    <property type="match status" value="1"/>
</dbReference>
<evidence type="ECO:0000256" key="3">
    <source>
        <dbReference type="ARBA" id="ARBA00022691"/>
    </source>
</evidence>
<keyword evidence="8 13" id="KW-0865">Zymogen</keyword>
<dbReference type="InterPro" id="IPR001985">
    <property type="entry name" value="S-AdoMet_decarboxylase_euk"/>
</dbReference>
<feature type="active site" description="Schiff-base intermediate with substrate; via pyruvic acid" evidence="14">
    <location>
        <position position="81"/>
    </location>
</feature>
<keyword evidence="21" id="KW-1185">Reference proteome</keyword>
<dbReference type="STRING" id="283909.R7VF94"/>
<dbReference type="PROSITE" id="PS01336">
    <property type="entry name" value="ADOMETDC"/>
    <property type="match status" value="1"/>
</dbReference>
<evidence type="ECO:0000256" key="11">
    <source>
        <dbReference type="ARBA" id="ARBA00023317"/>
    </source>
</evidence>
<dbReference type="PANTHER" id="PTHR11570">
    <property type="entry name" value="S-ADENOSYLMETHIONINE DECARBOXYLASE"/>
    <property type="match status" value="1"/>
</dbReference>
<dbReference type="PANTHER" id="PTHR11570:SF0">
    <property type="entry name" value="S-ADENOSYLMETHIONINE DECARBOXYLASE PROENZYME"/>
    <property type="match status" value="1"/>
</dbReference>
<feature type="binding site" evidence="15">
    <location>
        <position position="80"/>
    </location>
    <ligand>
        <name>substrate</name>
    </ligand>
</feature>
<dbReference type="GO" id="GO:0005829">
    <property type="term" value="C:cytosol"/>
    <property type="evidence" value="ECO:0007669"/>
    <property type="project" value="TreeGrafter"/>
</dbReference>
<dbReference type="UniPathway" id="UPA00331">
    <property type="reaction ID" value="UER00451"/>
</dbReference>
<evidence type="ECO:0000256" key="7">
    <source>
        <dbReference type="ARBA" id="ARBA00023115"/>
    </source>
</evidence>
<feature type="active site" description="Proton acceptor; for processing activity" evidence="14">
    <location>
        <position position="238"/>
    </location>
</feature>
<accession>R7VF94</accession>
<gene>
    <name evidence="19" type="ORF">CAPTEDRAFT_150242</name>
</gene>
<evidence type="ECO:0000313" key="20">
    <source>
        <dbReference type="EnsemblMetazoa" id="CapteP150242"/>
    </source>
</evidence>
<dbReference type="EC" id="4.1.1.50" evidence="13"/>
<dbReference type="EnsemblMetazoa" id="CapteT150242">
    <property type="protein sequence ID" value="CapteP150242"/>
    <property type="gene ID" value="CapteG150242"/>
</dbReference>
<keyword evidence="11 13" id="KW-0670">Pyruvate</keyword>
<feature type="chain" id="PRO_5013990505" description="S-adenosylmethionine decarboxylase alpha chain" evidence="18">
    <location>
        <begin position="81"/>
        <end position="348"/>
    </location>
</feature>
<dbReference type="EMBL" id="AMQN01016953">
    <property type="status" value="NOT_ANNOTATED_CDS"/>
    <property type="molecule type" value="Genomic_DNA"/>
</dbReference>
<feature type="site" description="Cleavage (non-hydrolytic); by autolysis" evidence="17">
    <location>
        <begin position="80"/>
        <end position="81"/>
    </location>
</feature>
<evidence type="ECO:0000313" key="19">
    <source>
        <dbReference type="EMBL" id="ELU17284.1"/>
    </source>
</evidence>
<dbReference type="PIRSF" id="PIRSF001355">
    <property type="entry name" value="S-AdenosylMet_decarboxylase"/>
    <property type="match status" value="1"/>
</dbReference>
<dbReference type="EMBL" id="KB292583">
    <property type="protein sequence ID" value="ELU17284.1"/>
    <property type="molecule type" value="Genomic_DNA"/>
</dbReference>
<dbReference type="Pfam" id="PF01536">
    <property type="entry name" value="SAM_decarbox"/>
    <property type="match status" value="1"/>
</dbReference>
<evidence type="ECO:0000256" key="2">
    <source>
        <dbReference type="ARBA" id="ARBA00008466"/>
    </source>
</evidence>
<evidence type="ECO:0000256" key="10">
    <source>
        <dbReference type="ARBA" id="ARBA00023270"/>
    </source>
</evidence>
<evidence type="ECO:0000256" key="18">
    <source>
        <dbReference type="PIRSR" id="PIRSR001355-5"/>
    </source>
</evidence>
<dbReference type="InterPro" id="IPR018166">
    <property type="entry name" value="S-AdoMet_deCO2ase_CS"/>
</dbReference>
<evidence type="ECO:0000256" key="4">
    <source>
        <dbReference type="ARBA" id="ARBA00022793"/>
    </source>
</evidence>
<comment type="similarity">
    <text evidence="2 13">Belongs to the eukaryotic AdoMetDC family.</text>
</comment>
<evidence type="ECO:0000256" key="15">
    <source>
        <dbReference type="PIRSR" id="PIRSR001355-2"/>
    </source>
</evidence>
<dbReference type="HOGENOM" id="CLU_023050_1_0_1"/>
<dbReference type="AlphaFoldDB" id="R7VF94"/>
<evidence type="ECO:0000256" key="13">
    <source>
        <dbReference type="PIRNR" id="PIRNR001355"/>
    </source>
</evidence>
<dbReference type="GO" id="GO:0006597">
    <property type="term" value="P:spermine biosynthetic process"/>
    <property type="evidence" value="ECO:0007669"/>
    <property type="project" value="InterPro"/>
</dbReference>
<dbReference type="InterPro" id="IPR016067">
    <property type="entry name" value="S-AdoMet_deCO2ase_core"/>
</dbReference>
<evidence type="ECO:0000256" key="5">
    <source>
        <dbReference type="ARBA" id="ARBA00022813"/>
    </source>
</evidence>
<evidence type="ECO:0000313" key="21">
    <source>
        <dbReference type="Proteomes" id="UP000014760"/>
    </source>
</evidence>
<comment type="pathway">
    <text evidence="1 13">Amine and polyamine biosynthesis; S-adenosylmethioninamine biosynthesis; S-adenosylmethioninamine from S-adenosyl-L-methionine: step 1/1.</text>
</comment>
<feature type="active site" description="Proton acceptor; for processing activity" evidence="14">
    <location>
        <position position="252"/>
    </location>
</feature>
<reference evidence="21" key="1">
    <citation type="submission" date="2012-12" db="EMBL/GenBank/DDBJ databases">
        <authorList>
            <person name="Hellsten U."/>
            <person name="Grimwood J."/>
            <person name="Chapman J.A."/>
            <person name="Shapiro H."/>
            <person name="Aerts A."/>
            <person name="Otillar R.P."/>
            <person name="Terry A.Y."/>
            <person name="Boore J.L."/>
            <person name="Simakov O."/>
            <person name="Marletaz F."/>
            <person name="Cho S.-J."/>
            <person name="Edsinger-Gonzales E."/>
            <person name="Havlak P."/>
            <person name="Kuo D.-H."/>
            <person name="Larsson T."/>
            <person name="Lv J."/>
            <person name="Arendt D."/>
            <person name="Savage R."/>
            <person name="Osoegawa K."/>
            <person name="de Jong P."/>
            <person name="Lindberg D.R."/>
            <person name="Seaver E.C."/>
            <person name="Weisblat D.A."/>
            <person name="Putnam N.H."/>
            <person name="Grigoriev I.V."/>
            <person name="Rokhsar D.S."/>
        </authorList>
    </citation>
    <scope>NUCLEOTIDE SEQUENCE</scope>
    <source>
        <strain evidence="21">I ESC-2004</strain>
    </source>
</reference>
<evidence type="ECO:0000256" key="1">
    <source>
        <dbReference type="ARBA" id="ARBA00004911"/>
    </source>
</evidence>
<evidence type="ECO:0000256" key="12">
    <source>
        <dbReference type="ARBA" id="ARBA00048112"/>
    </source>
</evidence>
<dbReference type="GO" id="GO:0004014">
    <property type="term" value="F:adenosylmethionine decarboxylase activity"/>
    <property type="evidence" value="ECO:0007669"/>
    <property type="project" value="UniProtKB-EC"/>
</dbReference>
<evidence type="ECO:0000256" key="17">
    <source>
        <dbReference type="PIRSR" id="PIRSR001355-4"/>
    </source>
</evidence>
<dbReference type="OMA" id="WFEESSN"/>
<evidence type="ECO:0000256" key="6">
    <source>
        <dbReference type="ARBA" id="ARBA00023066"/>
    </source>
</evidence>
<comment type="catalytic activity">
    <reaction evidence="12 13">
        <text>S-adenosyl-L-methionine + H(+) = S-adenosyl 3-(methylsulfanyl)propylamine + CO2</text>
        <dbReference type="Rhea" id="RHEA:15981"/>
        <dbReference type="ChEBI" id="CHEBI:15378"/>
        <dbReference type="ChEBI" id="CHEBI:16526"/>
        <dbReference type="ChEBI" id="CHEBI:57443"/>
        <dbReference type="ChEBI" id="CHEBI:59789"/>
        <dbReference type="EC" id="4.1.1.50"/>
    </reaction>
</comment>
<evidence type="ECO:0000256" key="9">
    <source>
        <dbReference type="ARBA" id="ARBA00023239"/>
    </source>
</evidence>
<feature type="active site" description="Proton donor; for catalytic activity" evidence="14">
    <location>
        <position position="95"/>
    </location>
</feature>
<dbReference type="SUPFAM" id="SSF56276">
    <property type="entry name" value="S-adenosylmethionine decarboxylase"/>
    <property type="match status" value="1"/>
</dbReference>
<feature type="binding site" evidence="15">
    <location>
        <position position="256"/>
    </location>
    <ligand>
        <name>substrate</name>
    </ligand>
</feature>
<reference evidence="19 21" key="2">
    <citation type="journal article" date="2013" name="Nature">
        <title>Insights into bilaterian evolution from three spiralian genomes.</title>
        <authorList>
            <person name="Simakov O."/>
            <person name="Marletaz F."/>
            <person name="Cho S.J."/>
            <person name="Edsinger-Gonzales E."/>
            <person name="Havlak P."/>
            <person name="Hellsten U."/>
            <person name="Kuo D.H."/>
            <person name="Larsson T."/>
            <person name="Lv J."/>
            <person name="Arendt D."/>
            <person name="Savage R."/>
            <person name="Osoegawa K."/>
            <person name="de Jong P."/>
            <person name="Grimwood J."/>
            <person name="Chapman J.A."/>
            <person name="Shapiro H."/>
            <person name="Aerts A."/>
            <person name="Otillar R.P."/>
            <person name="Terry A.Y."/>
            <person name="Boore J.L."/>
            <person name="Grigoriev I.V."/>
            <person name="Lindberg D.R."/>
            <person name="Seaver E.C."/>
            <person name="Weisblat D.A."/>
            <person name="Putnam N.H."/>
            <person name="Rokhsar D.S."/>
        </authorList>
    </citation>
    <scope>NUCLEOTIDE SEQUENCE</scope>
    <source>
        <strain evidence="19 21">I ESC-2004</strain>
    </source>
</reference>
<reference evidence="20" key="3">
    <citation type="submission" date="2015-06" db="UniProtKB">
        <authorList>
            <consortium name="EnsemblMetazoa"/>
        </authorList>
    </citation>
    <scope>IDENTIFICATION</scope>
</reference>
<evidence type="ECO:0000256" key="14">
    <source>
        <dbReference type="PIRSR" id="PIRSR001355-1"/>
    </source>
</evidence>
<feature type="binding site" evidence="15">
    <location>
        <position position="232"/>
    </location>
    <ligand>
        <name>substrate</name>
    </ligand>
</feature>
<dbReference type="Proteomes" id="UP000014760">
    <property type="component" value="Unassembled WGS sequence"/>
</dbReference>
<comment type="cofactor">
    <cofactor evidence="13">
        <name>pyruvate</name>
        <dbReference type="ChEBI" id="CHEBI:15361"/>
    </cofactor>
    <text evidence="13">Binds 1 pyruvoyl group covalently per subunit.</text>
</comment>
<keyword evidence="4 13" id="KW-0210">Decarboxylase</keyword>
<proteinExistence type="inferred from homology"/>
<protein>
    <recommendedName>
        <fullName evidence="13">S-adenosylmethionine decarboxylase proenzyme</fullName>
        <ecNumber evidence="13">4.1.1.50</ecNumber>
    </recommendedName>
</protein>
<keyword evidence="10 13" id="KW-0704">Schiff base</keyword>
<feature type="modified residue" description="Pyruvic acid (Ser); by autocatalysis" evidence="16">
    <location>
        <position position="81"/>
    </location>
</feature>
<evidence type="ECO:0000256" key="8">
    <source>
        <dbReference type="ARBA" id="ARBA00023145"/>
    </source>
</evidence>